<dbReference type="InterPro" id="IPR009056">
    <property type="entry name" value="Cyt_c-like_dom"/>
</dbReference>
<evidence type="ECO:0000256" key="8">
    <source>
        <dbReference type="PIRSR" id="PIRSR000005-1"/>
    </source>
</evidence>
<feature type="binding site" description="axial binding residue" evidence="9">
    <location>
        <position position="187"/>
    </location>
    <ligand>
        <name>heme c</name>
        <dbReference type="ChEBI" id="CHEBI:61717"/>
        <label>2</label>
    </ligand>
    <ligandPart>
        <name>Fe</name>
        <dbReference type="ChEBI" id="CHEBI:18248"/>
    </ligandPart>
</feature>
<dbReference type="GO" id="GO:0005506">
    <property type="term" value="F:iron ion binding"/>
    <property type="evidence" value="ECO:0007669"/>
    <property type="project" value="InterPro"/>
</dbReference>
<keyword evidence="3 8" id="KW-0349">Heme</keyword>
<dbReference type="Pfam" id="PF00034">
    <property type="entry name" value="Cytochrom_C"/>
    <property type="match status" value="2"/>
</dbReference>
<sequence length="212" mass="23097">MKFNSILWVAAMGVLGAGCSNLEHSRDLGNPKVSATTIAQQVCSLCHGIDGNSVSPNFPRLSGQTPEYLVGQLEKFRGHQRLDPPGFEYMWGLSRDLTDEQIKGLADYFAKQAPAQNAAIDAQQLAAGKVIFENGVPSKEAPPCLACHGPKAQGLAAFPRLAGQHQDYLVKQLHVFRETEGRPDTPMKQITHLLSQQEMEAVAGYLQAFPIE</sequence>
<feature type="domain" description="Cytochrome c" evidence="10">
    <location>
        <begin position="123"/>
        <end position="210"/>
    </location>
</feature>
<dbReference type="InterPro" id="IPR050597">
    <property type="entry name" value="Cytochrome_c_Oxidase_Subunit"/>
</dbReference>
<evidence type="ECO:0000313" key="12">
    <source>
        <dbReference type="Proteomes" id="UP000008332"/>
    </source>
</evidence>
<dbReference type="GO" id="GO:0042597">
    <property type="term" value="C:periplasmic space"/>
    <property type="evidence" value="ECO:0007669"/>
    <property type="project" value="UniProtKB-SubCell"/>
</dbReference>
<dbReference type="PIRSF" id="PIRSF000005">
    <property type="entry name" value="Cytochrome_c4"/>
    <property type="match status" value="1"/>
</dbReference>
<dbReference type="STRING" id="338969.Rfer_0913"/>
<dbReference type="GO" id="GO:0020037">
    <property type="term" value="F:heme binding"/>
    <property type="evidence" value="ECO:0007669"/>
    <property type="project" value="InterPro"/>
</dbReference>
<reference evidence="12" key="1">
    <citation type="submission" date="2006-02" db="EMBL/GenBank/DDBJ databases">
        <title>Complete sequence of chromosome of Rhodoferax ferrireducens DSM 15236.</title>
        <authorList>
            <person name="Copeland A."/>
            <person name="Lucas S."/>
            <person name="Lapidus A."/>
            <person name="Barry K."/>
            <person name="Detter J.C."/>
            <person name="Glavina del Rio T."/>
            <person name="Hammon N."/>
            <person name="Israni S."/>
            <person name="Pitluck S."/>
            <person name="Brettin T."/>
            <person name="Bruce D."/>
            <person name="Han C."/>
            <person name="Tapia R."/>
            <person name="Gilna P."/>
            <person name="Kiss H."/>
            <person name="Schmutz J."/>
            <person name="Larimer F."/>
            <person name="Land M."/>
            <person name="Kyrpides N."/>
            <person name="Ivanova N."/>
            <person name="Richardson P."/>
        </authorList>
    </citation>
    <scope>NUCLEOTIDE SEQUENCE [LARGE SCALE GENOMIC DNA]</scope>
    <source>
        <strain evidence="12">ATCC BAA-621 / DSM 15236 / T118</strain>
    </source>
</reference>
<keyword evidence="7 9" id="KW-0408">Iron</keyword>
<dbReference type="PANTHER" id="PTHR33751:SF9">
    <property type="entry name" value="CYTOCHROME C4"/>
    <property type="match status" value="1"/>
</dbReference>
<protein>
    <submittedName>
        <fullName evidence="11">Cytochrome c, class I</fullName>
    </submittedName>
</protein>
<evidence type="ECO:0000256" key="4">
    <source>
        <dbReference type="ARBA" id="ARBA00022723"/>
    </source>
</evidence>
<evidence type="ECO:0000256" key="3">
    <source>
        <dbReference type="ARBA" id="ARBA00022617"/>
    </source>
</evidence>
<evidence type="ECO:0000256" key="5">
    <source>
        <dbReference type="ARBA" id="ARBA00022764"/>
    </source>
</evidence>
<feature type="binding site" description="axial binding residue" evidence="9">
    <location>
        <position position="90"/>
    </location>
    <ligand>
        <name>heme c</name>
        <dbReference type="ChEBI" id="CHEBI:61717"/>
        <label>1</label>
    </ligand>
    <ligandPart>
        <name>Fe</name>
        <dbReference type="ChEBI" id="CHEBI:18248"/>
    </ligandPart>
</feature>
<comment type="PTM">
    <text evidence="8">Binds 2 heme c groups covalently per subunit.</text>
</comment>
<dbReference type="PROSITE" id="PS51257">
    <property type="entry name" value="PROKAR_LIPOPROTEIN"/>
    <property type="match status" value="1"/>
</dbReference>
<keyword evidence="5" id="KW-0574">Periplasm</keyword>
<name>Q21ZZ2_ALBFT</name>
<evidence type="ECO:0000256" key="6">
    <source>
        <dbReference type="ARBA" id="ARBA00022982"/>
    </source>
</evidence>
<feature type="binding site" description="axial binding residue" evidence="9">
    <location>
        <position position="47"/>
    </location>
    <ligand>
        <name>heme c</name>
        <dbReference type="ChEBI" id="CHEBI:61717"/>
        <label>1</label>
    </ligand>
    <ligandPart>
        <name>Fe</name>
        <dbReference type="ChEBI" id="CHEBI:18248"/>
    </ligandPart>
</feature>
<gene>
    <name evidence="11" type="ordered locus">Rfer_0913</name>
</gene>
<evidence type="ECO:0000259" key="10">
    <source>
        <dbReference type="PROSITE" id="PS51007"/>
    </source>
</evidence>
<evidence type="ECO:0000256" key="2">
    <source>
        <dbReference type="ARBA" id="ARBA00022448"/>
    </source>
</evidence>
<dbReference type="AlphaFoldDB" id="Q21ZZ2"/>
<feature type="binding site" description="covalent" evidence="8">
    <location>
        <position position="147"/>
    </location>
    <ligand>
        <name>heme c</name>
        <dbReference type="ChEBI" id="CHEBI:61717"/>
        <label>2</label>
    </ligand>
</feature>
<organism evidence="11 12">
    <name type="scientific">Albidiferax ferrireducens (strain ATCC BAA-621 / DSM 15236 / T118)</name>
    <name type="common">Rhodoferax ferrireducens</name>
    <dbReference type="NCBI Taxonomy" id="338969"/>
    <lineage>
        <taxon>Bacteria</taxon>
        <taxon>Pseudomonadati</taxon>
        <taxon>Pseudomonadota</taxon>
        <taxon>Betaproteobacteria</taxon>
        <taxon>Burkholderiales</taxon>
        <taxon>Comamonadaceae</taxon>
        <taxon>Rhodoferax</taxon>
    </lineage>
</organism>
<dbReference type="GO" id="GO:0009055">
    <property type="term" value="F:electron transfer activity"/>
    <property type="evidence" value="ECO:0007669"/>
    <property type="project" value="InterPro"/>
</dbReference>
<dbReference type="SUPFAM" id="SSF46626">
    <property type="entry name" value="Cytochrome c"/>
    <property type="match status" value="2"/>
</dbReference>
<dbReference type="HOGENOM" id="CLU_076280_2_1_4"/>
<feature type="binding site" description="covalent" evidence="8">
    <location>
        <position position="46"/>
    </location>
    <ligand>
        <name>heme c</name>
        <dbReference type="ChEBI" id="CHEBI:61717"/>
        <label>1</label>
    </ligand>
</feature>
<dbReference type="Proteomes" id="UP000008332">
    <property type="component" value="Chromosome"/>
</dbReference>
<keyword evidence="4 9" id="KW-0479">Metal-binding</keyword>
<feature type="binding site" description="covalent" evidence="8">
    <location>
        <position position="43"/>
    </location>
    <ligand>
        <name>heme c</name>
        <dbReference type="ChEBI" id="CHEBI:61717"/>
        <label>1</label>
    </ligand>
</feature>
<comment type="subcellular location">
    <subcellularLocation>
        <location evidence="1">Periplasm</location>
    </subcellularLocation>
</comment>
<accession>Q21ZZ2</accession>
<dbReference type="PANTHER" id="PTHR33751">
    <property type="entry name" value="CBB3-TYPE CYTOCHROME C OXIDASE SUBUNIT FIXP"/>
    <property type="match status" value="1"/>
</dbReference>
<keyword evidence="6" id="KW-0249">Electron transport</keyword>
<dbReference type="OrthoDB" id="9773456at2"/>
<dbReference type="InterPro" id="IPR024167">
    <property type="entry name" value="Cytochrome_c4-like"/>
</dbReference>
<dbReference type="Gene3D" id="1.10.760.10">
    <property type="entry name" value="Cytochrome c-like domain"/>
    <property type="match status" value="2"/>
</dbReference>
<proteinExistence type="predicted"/>
<dbReference type="InterPro" id="IPR036909">
    <property type="entry name" value="Cyt_c-like_dom_sf"/>
</dbReference>
<dbReference type="KEGG" id="rfr:Rfer_0913"/>
<evidence type="ECO:0000313" key="11">
    <source>
        <dbReference type="EMBL" id="ABD68661.1"/>
    </source>
</evidence>
<feature type="domain" description="Cytochrome c" evidence="10">
    <location>
        <begin position="13"/>
        <end position="113"/>
    </location>
</feature>
<feature type="binding site" description="covalent" evidence="8">
    <location>
        <position position="144"/>
    </location>
    <ligand>
        <name>heme c</name>
        <dbReference type="ChEBI" id="CHEBI:61717"/>
        <label>2</label>
    </ligand>
</feature>
<evidence type="ECO:0000256" key="9">
    <source>
        <dbReference type="PIRSR" id="PIRSR000005-2"/>
    </source>
</evidence>
<evidence type="ECO:0000256" key="7">
    <source>
        <dbReference type="ARBA" id="ARBA00023004"/>
    </source>
</evidence>
<keyword evidence="12" id="KW-1185">Reference proteome</keyword>
<dbReference type="EMBL" id="CP000267">
    <property type="protein sequence ID" value="ABD68661.1"/>
    <property type="molecule type" value="Genomic_DNA"/>
</dbReference>
<feature type="binding site" description="axial binding residue" evidence="9">
    <location>
        <position position="148"/>
    </location>
    <ligand>
        <name>heme c</name>
        <dbReference type="ChEBI" id="CHEBI:61717"/>
        <label>2</label>
    </ligand>
    <ligandPart>
        <name>Fe</name>
        <dbReference type="ChEBI" id="CHEBI:18248"/>
    </ligandPart>
</feature>
<evidence type="ECO:0000256" key="1">
    <source>
        <dbReference type="ARBA" id="ARBA00004418"/>
    </source>
</evidence>
<dbReference type="PROSITE" id="PS51007">
    <property type="entry name" value="CYTC"/>
    <property type="match status" value="2"/>
</dbReference>
<dbReference type="eggNOG" id="COG2863">
    <property type="taxonomic scope" value="Bacteria"/>
</dbReference>
<keyword evidence="2" id="KW-0813">Transport</keyword>